<dbReference type="Proteomes" id="UP000194439">
    <property type="component" value="Unassembled WGS sequence"/>
</dbReference>
<dbReference type="Pfam" id="PF22768">
    <property type="entry name" value="SPP1_Dit"/>
    <property type="match status" value="1"/>
</dbReference>
<dbReference type="EMBL" id="FWZD01000018">
    <property type="protein sequence ID" value="SMD65588.1"/>
    <property type="molecule type" value="Genomic_DNA"/>
</dbReference>
<protein>
    <submittedName>
        <fullName evidence="3">Phage tail protein</fullName>
    </submittedName>
</protein>
<dbReference type="AlphaFoldDB" id="A0A1Y5YTS1"/>
<reference evidence="4" key="1">
    <citation type="submission" date="2017-04" db="EMBL/GenBank/DDBJ databases">
        <authorList>
            <person name="Criscuolo A."/>
        </authorList>
    </citation>
    <scope>NUCLEOTIDE SEQUENCE [LARGE SCALE GENOMIC DNA]</scope>
</reference>
<evidence type="ECO:0000259" key="1">
    <source>
        <dbReference type="Pfam" id="PF05709"/>
    </source>
</evidence>
<dbReference type="Gene3D" id="2.40.30.200">
    <property type="match status" value="1"/>
</dbReference>
<feature type="domain" description="Siphovirus-type tail component C-terminal" evidence="2">
    <location>
        <begin position="421"/>
        <end position="500"/>
    </location>
</feature>
<name>A0A1Y5YTS1_9BACI</name>
<dbReference type="InterPro" id="IPR006520">
    <property type="entry name" value="Dit_BPSPP_N"/>
</dbReference>
<gene>
    <name evidence="3" type="ORF">BACERE00185_00049</name>
</gene>
<dbReference type="InterPro" id="IPR054738">
    <property type="entry name" value="Siphovirus-type_tail_C"/>
</dbReference>
<feature type="domain" description="Siphovirus-type tail component RIFT-related" evidence="1">
    <location>
        <begin position="22"/>
        <end position="123"/>
    </location>
</feature>
<proteinExistence type="predicted"/>
<evidence type="ECO:0000313" key="4">
    <source>
        <dbReference type="Proteomes" id="UP000194439"/>
    </source>
</evidence>
<dbReference type="NCBIfam" id="TIGR01633">
    <property type="entry name" value="phi3626_gp14_N"/>
    <property type="match status" value="1"/>
</dbReference>
<organism evidence="3 4">
    <name type="scientific">Bacillus mobilis</name>
    <dbReference type="NCBI Taxonomy" id="2026190"/>
    <lineage>
        <taxon>Bacteria</taxon>
        <taxon>Bacillati</taxon>
        <taxon>Bacillota</taxon>
        <taxon>Bacilli</taxon>
        <taxon>Bacillales</taxon>
        <taxon>Bacillaceae</taxon>
        <taxon>Bacillus</taxon>
        <taxon>Bacillus cereus group</taxon>
    </lineage>
</organism>
<dbReference type="InterPro" id="IPR008841">
    <property type="entry name" value="Siphovirus-type_tail_N"/>
</dbReference>
<evidence type="ECO:0000259" key="2">
    <source>
        <dbReference type="Pfam" id="PF22768"/>
    </source>
</evidence>
<accession>A0A1Y5YTS1</accession>
<dbReference type="Pfam" id="PF05709">
    <property type="entry name" value="Sipho_tail"/>
    <property type="match status" value="1"/>
</dbReference>
<dbReference type="Gene3D" id="2.60.120.860">
    <property type="match status" value="1"/>
</dbReference>
<sequence length="501" mass="56823">MEQYQSFSFNGERRDYILMPTGRKRPAWAPIKRNFLTMEGRPGAILLNTEVEVRQIDVPLIVKAEDIADLQKVKEDLADWLVKAQECELIFDDEPDRTYMVVVDGAFDADELVNRGKGVVTFIAPMPYKLGPVNKLPFVQNWSTETTANFINRGSVDEETPAYIEIVAKKPSTFLDVWFGAYPNDRNYFRIGYPISIMEKPAQVRERVMWDDMSKVIGWTPVTGKFEEMNGTGSFKVKDGHALYCEKYGEEGNSGFYGAIAKKNIPGGPIQDFEMEAWVTLQSKNREEMGRVEVLLLDDSSNVVARINMNDLYGDAEITKAYMRIGTESTPGSIRKLVDTSGGYSTTFNQFRGRLRIARRGKQWSVYVAKFIDGTYTDGASLVEQFNDVDNSNPMTTRKIAQVMIAVCRWDNHPAIDNMCITDLKIWKVNNVAANTKPFIFETGDKIIIDTEKSSVTINGKKALNLKDIFSEFPVVIKGQNRMDITPADFDATISFRERYK</sequence>
<evidence type="ECO:0000313" key="3">
    <source>
        <dbReference type="EMBL" id="SMD65588.1"/>
    </source>
</evidence>
<dbReference type="RefSeq" id="WP_088027117.1">
    <property type="nucleotide sequence ID" value="NZ_FWZD01000018.1"/>
</dbReference>